<evidence type="ECO:0000256" key="7">
    <source>
        <dbReference type="RuleBase" id="RU003355"/>
    </source>
</evidence>
<feature type="active site" description="Charge relay system" evidence="6">
    <location>
        <position position="150"/>
    </location>
</feature>
<dbReference type="PROSITE" id="PS51892">
    <property type="entry name" value="SUBTILASE"/>
    <property type="match status" value="1"/>
</dbReference>
<dbReference type="InterPro" id="IPR013517">
    <property type="entry name" value="FG-GAP"/>
</dbReference>
<keyword evidence="2 6" id="KW-0645">Protease</keyword>
<gene>
    <name evidence="9" type="ORF">J8F10_27010</name>
</gene>
<dbReference type="InterPro" id="IPR023828">
    <property type="entry name" value="Peptidase_S8_Ser-AS"/>
</dbReference>
<sequence>MGASRGPRSSRPFLQVEHLEDRTTPSYDPTLSLSQHIAAGDVASDRIIVVANAGTSAATLSAAPFVSNVVALGNNMYSVRLTAGTDVGGALAYYGTVPGVAWAEPDQILHAAVVPNDSSYGSLYGPAKIGAEAAWNITTGNPNFVVGVIDTGVDYTHPDLAANMWRNPGEIPGNNTDDDGNGYVDDVYGWDFYDNDNDPMDEEEHGTHVSGTIGAVGNNDIGVAGINWNVKIMALRFLGPGGGSTSGAIGAINYSVAMGVKVTNNSWGGGGYSQALARTIGRAQSAGQIFVVAAGNDGVDNDVTTAVPANYSTSFDNVITVAATDSEDKLADFSQYGARTVTIAAPGVAIFSTFPNNSYGLLDGTSMATPHVAGAIALYWGANPTLSYTQVINKLKTSVDKISGLAGKVSTGGRLNVAKMFNLTDIPPIVVDAPAGTEVVRVLGTGGETKLALDPYRGFLGGVVAAAGDLNGDGVADVVTAATLGGHVKVFDGATGQEIRSFFAFEGYKGPINLAIGDLTGDGIGDIIVAANLNGHVKVFDGATGDLTFSSLVYQGYRGAIAVSAADTDGDGNNDLVTAADGGAGVHVKAFAAGTLRLHDSFLATGAGPWSNFSISAADLDLDGVAELLVSQGPRVRVIDSRTRAVRADFLAFDPLSKDRVTVQAARYTGDPSAELVVIRETQGRSQVKVFDGPNFELEDSFFADVR</sequence>
<accession>A0ABS5BYV9</accession>
<comment type="caution">
    <text evidence="9">The sequence shown here is derived from an EMBL/GenBank/DDBJ whole genome shotgun (WGS) entry which is preliminary data.</text>
</comment>
<dbReference type="Gene3D" id="2.130.10.130">
    <property type="entry name" value="Integrin alpha, N-terminal"/>
    <property type="match status" value="1"/>
</dbReference>
<dbReference type="SUPFAM" id="SSF52743">
    <property type="entry name" value="Subtilisin-like"/>
    <property type="match status" value="1"/>
</dbReference>
<reference evidence="9 10" key="1">
    <citation type="submission" date="2021-04" db="EMBL/GenBank/DDBJ databases">
        <authorList>
            <person name="Ivanova A."/>
        </authorList>
    </citation>
    <scope>NUCLEOTIDE SEQUENCE [LARGE SCALE GENOMIC DNA]</scope>
    <source>
        <strain evidence="9 10">G18</strain>
    </source>
</reference>
<evidence type="ECO:0000256" key="5">
    <source>
        <dbReference type="ARBA" id="ARBA00022825"/>
    </source>
</evidence>
<evidence type="ECO:0000313" key="10">
    <source>
        <dbReference type="Proteomes" id="UP000676565"/>
    </source>
</evidence>
<dbReference type="InterPro" id="IPR022398">
    <property type="entry name" value="Peptidase_S8_His-AS"/>
</dbReference>
<dbReference type="InterPro" id="IPR000209">
    <property type="entry name" value="Peptidase_S8/S53_dom"/>
</dbReference>
<evidence type="ECO:0000256" key="2">
    <source>
        <dbReference type="ARBA" id="ARBA00022670"/>
    </source>
</evidence>
<dbReference type="CDD" id="cd07473">
    <property type="entry name" value="Peptidases_S8_Subtilisin_like"/>
    <property type="match status" value="1"/>
</dbReference>
<keyword evidence="3" id="KW-0732">Signal</keyword>
<dbReference type="PANTHER" id="PTHR43399:SF4">
    <property type="entry name" value="CELL WALL-ASSOCIATED PROTEASE"/>
    <property type="match status" value="1"/>
</dbReference>
<protein>
    <submittedName>
        <fullName evidence="9">S8 family serine peptidase</fullName>
    </submittedName>
</protein>
<dbReference type="Pfam" id="PF00082">
    <property type="entry name" value="Peptidase_S8"/>
    <property type="match status" value="1"/>
</dbReference>
<dbReference type="InterPro" id="IPR015500">
    <property type="entry name" value="Peptidase_S8_subtilisin-rel"/>
</dbReference>
<dbReference type="RefSeq" id="WP_210659320.1">
    <property type="nucleotide sequence ID" value="NZ_JAGKQQ010000001.1"/>
</dbReference>
<dbReference type="InterPro" id="IPR034204">
    <property type="entry name" value="PfSUB1-like_cat_dom"/>
</dbReference>
<dbReference type="SUPFAM" id="SSF69318">
    <property type="entry name" value="Integrin alpha N-terminal domain"/>
    <property type="match status" value="1"/>
</dbReference>
<evidence type="ECO:0000256" key="3">
    <source>
        <dbReference type="ARBA" id="ARBA00022729"/>
    </source>
</evidence>
<dbReference type="InterPro" id="IPR051048">
    <property type="entry name" value="Peptidase_S8/S53_subtilisin"/>
</dbReference>
<dbReference type="InterPro" id="IPR028994">
    <property type="entry name" value="Integrin_alpha_N"/>
</dbReference>
<evidence type="ECO:0000313" key="9">
    <source>
        <dbReference type="EMBL" id="MBP3958912.1"/>
    </source>
</evidence>
<dbReference type="EMBL" id="JAGKQQ010000001">
    <property type="protein sequence ID" value="MBP3958912.1"/>
    <property type="molecule type" value="Genomic_DNA"/>
</dbReference>
<dbReference type="Proteomes" id="UP000676565">
    <property type="component" value="Unassembled WGS sequence"/>
</dbReference>
<dbReference type="Pfam" id="PF13517">
    <property type="entry name" value="FG-GAP_3"/>
    <property type="match status" value="1"/>
</dbReference>
<evidence type="ECO:0000256" key="4">
    <source>
        <dbReference type="ARBA" id="ARBA00022801"/>
    </source>
</evidence>
<evidence type="ECO:0000256" key="1">
    <source>
        <dbReference type="ARBA" id="ARBA00011073"/>
    </source>
</evidence>
<feature type="active site" description="Charge relay system" evidence="6">
    <location>
        <position position="205"/>
    </location>
</feature>
<dbReference type="PRINTS" id="PR00723">
    <property type="entry name" value="SUBTILISIN"/>
</dbReference>
<dbReference type="PROSITE" id="PS00137">
    <property type="entry name" value="SUBTILASE_HIS"/>
    <property type="match status" value="1"/>
</dbReference>
<keyword evidence="5 6" id="KW-0720">Serine protease</keyword>
<dbReference type="Gene3D" id="3.40.50.200">
    <property type="entry name" value="Peptidase S8/S53 domain"/>
    <property type="match status" value="1"/>
</dbReference>
<evidence type="ECO:0000259" key="8">
    <source>
        <dbReference type="Pfam" id="PF00082"/>
    </source>
</evidence>
<comment type="similarity">
    <text evidence="1 6 7">Belongs to the peptidase S8 family.</text>
</comment>
<dbReference type="InterPro" id="IPR036852">
    <property type="entry name" value="Peptidase_S8/S53_dom_sf"/>
</dbReference>
<dbReference type="PROSITE" id="PS00136">
    <property type="entry name" value="SUBTILASE_ASP"/>
    <property type="match status" value="1"/>
</dbReference>
<feature type="active site" description="Charge relay system" evidence="6">
    <location>
        <position position="366"/>
    </location>
</feature>
<dbReference type="PROSITE" id="PS00138">
    <property type="entry name" value="SUBTILASE_SER"/>
    <property type="match status" value="1"/>
</dbReference>
<organism evidence="9 10">
    <name type="scientific">Gemmata palustris</name>
    <dbReference type="NCBI Taxonomy" id="2822762"/>
    <lineage>
        <taxon>Bacteria</taxon>
        <taxon>Pseudomonadati</taxon>
        <taxon>Planctomycetota</taxon>
        <taxon>Planctomycetia</taxon>
        <taxon>Gemmatales</taxon>
        <taxon>Gemmataceae</taxon>
        <taxon>Gemmata</taxon>
    </lineage>
</organism>
<dbReference type="InterPro" id="IPR023827">
    <property type="entry name" value="Peptidase_S8_Asp-AS"/>
</dbReference>
<dbReference type="PANTHER" id="PTHR43399">
    <property type="entry name" value="SUBTILISIN-RELATED"/>
    <property type="match status" value="1"/>
</dbReference>
<evidence type="ECO:0000256" key="6">
    <source>
        <dbReference type="PROSITE-ProRule" id="PRU01240"/>
    </source>
</evidence>
<feature type="domain" description="Peptidase S8/S53" evidence="8">
    <location>
        <begin position="143"/>
        <end position="399"/>
    </location>
</feature>
<name>A0ABS5BYV9_9BACT</name>
<keyword evidence="4 6" id="KW-0378">Hydrolase</keyword>
<keyword evidence="10" id="KW-1185">Reference proteome</keyword>
<proteinExistence type="inferred from homology"/>